<dbReference type="InterPro" id="IPR001173">
    <property type="entry name" value="Glyco_trans_2-like"/>
</dbReference>
<dbReference type="Gene3D" id="3.90.550.10">
    <property type="entry name" value="Spore Coat Polysaccharide Biosynthesis Protein SpsA, Chain A"/>
    <property type="match status" value="2"/>
</dbReference>
<dbReference type="PANTHER" id="PTHR43179">
    <property type="entry name" value="RHAMNOSYLTRANSFERASE WBBL"/>
    <property type="match status" value="1"/>
</dbReference>
<gene>
    <name evidence="2" type="ORF">PQU98_10190</name>
</gene>
<dbReference type="EMBL" id="JAQQKV010000002">
    <property type="protein sequence ID" value="MDC7676501.1"/>
    <property type="molecule type" value="Genomic_DNA"/>
</dbReference>
<dbReference type="PANTHER" id="PTHR43179:SF7">
    <property type="entry name" value="RHAMNOSYLTRANSFERASE WBBL"/>
    <property type="match status" value="1"/>
</dbReference>
<dbReference type="Proteomes" id="UP001218579">
    <property type="component" value="Unassembled WGS sequence"/>
</dbReference>
<feature type="domain" description="Glycosyltransferase 2-like" evidence="1">
    <location>
        <begin position="413"/>
        <end position="591"/>
    </location>
</feature>
<protein>
    <submittedName>
        <fullName evidence="2">Glycosyltransferase family 2 protein</fullName>
    </submittedName>
</protein>
<reference evidence="2 3" key="1">
    <citation type="submission" date="2023-01" db="EMBL/GenBank/DDBJ databases">
        <title>Novel species of the genus Asticcacaulis isolated from rivers.</title>
        <authorList>
            <person name="Lu H."/>
        </authorList>
    </citation>
    <scope>NUCLEOTIDE SEQUENCE [LARGE SCALE GENOMIC DNA]</scope>
    <source>
        <strain evidence="2 3">LKC15W</strain>
    </source>
</reference>
<evidence type="ECO:0000259" key="1">
    <source>
        <dbReference type="Pfam" id="PF00535"/>
    </source>
</evidence>
<comment type="caution">
    <text evidence="2">The sequence shown here is derived from an EMBL/GenBank/DDBJ whole genome shotgun (WGS) entry which is preliminary data.</text>
</comment>
<dbReference type="RefSeq" id="WP_272744836.1">
    <property type="nucleotide sequence ID" value="NZ_JAQQKV010000002.1"/>
</dbReference>
<dbReference type="InterPro" id="IPR029044">
    <property type="entry name" value="Nucleotide-diphossugar_trans"/>
</dbReference>
<evidence type="ECO:0000313" key="3">
    <source>
        <dbReference type="Proteomes" id="UP001218579"/>
    </source>
</evidence>
<dbReference type="Pfam" id="PF00535">
    <property type="entry name" value="Glycos_transf_2"/>
    <property type="match status" value="1"/>
</dbReference>
<name>A0ABT5HJT5_9CAUL</name>
<dbReference type="CDD" id="cd04186">
    <property type="entry name" value="GT_2_like_c"/>
    <property type="match status" value="1"/>
</dbReference>
<evidence type="ECO:0000313" key="2">
    <source>
        <dbReference type="EMBL" id="MDC7676501.1"/>
    </source>
</evidence>
<dbReference type="SUPFAM" id="SSF53448">
    <property type="entry name" value="Nucleotide-diphospho-sugar transferases"/>
    <property type="match status" value="2"/>
</dbReference>
<keyword evidence="3" id="KW-1185">Reference proteome</keyword>
<organism evidence="2 3">
    <name type="scientific">Asticcacaulis machinosus</name>
    <dbReference type="NCBI Taxonomy" id="2984211"/>
    <lineage>
        <taxon>Bacteria</taxon>
        <taxon>Pseudomonadati</taxon>
        <taxon>Pseudomonadota</taxon>
        <taxon>Alphaproteobacteria</taxon>
        <taxon>Caulobacterales</taxon>
        <taxon>Caulobacteraceae</taxon>
        <taxon>Asticcacaulis</taxon>
    </lineage>
</organism>
<sequence>MFNTFLRKLHTVHRYVIGFFSRLMHAYWLGASAKRQTLFLTGQVFDWEWYVAQYPELNLNENSAVRHFFFQGIDQERVARFFDARWYLANSSDIGPLSVDAYAHYLKFGRAERRPARFFYVNSSIYTPPPPSYAEWLAEYESPSHRPDAAALTKGLDLHAMVCISLVVPFDSELRAFNRTLVSVQSQSFVFYEIVIGLSANVSVDVRDRALAAAVQDNRIRIIELPDSTLTVMINRLAEEALYPFFTTVPLGDEIHPDTMMWLAVSRRTHIDAVLFYGDEDEIHAGRRENPYFKPQLNYELLLTHDYIGRFTTYDRQAFLRVGGFDTTFANLDEAQYDLAFRIIETFPHTQVVHIPRILYHRHGPRVTNASPQQAVEKHLARTGRADAQLMAAEVAGYSRVRFALPEKLPLVSIIIPTRDRPDLLKTCLSSLLEKTTYRNYEILVIDNGSVEAETLEYLEDLELAGVVRVLRDPRPFNYSALNNAAVREATGEFICLMNNDIEILTWDWLEEMVSFAAQPDVGCVGARLWYPDGRLQHAGVLLGYCGAAGHVHKLLKKGDTGRNHRAALHQSLSAVTAACLLVKRRIFEEVGGLDESLAVAFNDVDFCLKVRDAGYRNVYTPYAEMAHHESASRGKDRTREQKARDLREVNILRSRYGESLMNDPAYNPNLTLSDEDMSFAFPPRLPGTAELLQEAGSLITRQP</sequence>
<accession>A0ABT5HJT5</accession>
<proteinExistence type="predicted"/>